<reference evidence="1" key="1">
    <citation type="submission" date="2021-02" db="EMBL/GenBank/DDBJ databases">
        <authorList>
            <person name="Pothier F. J."/>
        </authorList>
    </citation>
    <scope>NUCLEOTIDE SEQUENCE</scope>
    <source>
        <strain evidence="1">CFBP 1159</strain>
    </source>
</reference>
<evidence type="ECO:0000313" key="1">
    <source>
        <dbReference type="EMBL" id="CAE6791448.1"/>
    </source>
</evidence>
<gene>
    <name evidence="1" type="ORF">CFBP1159_26540</name>
</gene>
<organism evidence="1">
    <name type="scientific">Xanthomonas arboricola pv. corylina</name>
    <dbReference type="NCBI Taxonomy" id="487821"/>
    <lineage>
        <taxon>Bacteria</taxon>
        <taxon>Pseudomonadati</taxon>
        <taxon>Pseudomonadota</taxon>
        <taxon>Gammaproteobacteria</taxon>
        <taxon>Lysobacterales</taxon>
        <taxon>Lysobacteraceae</taxon>
        <taxon>Xanthomonas</taxon>
    </lineage>
</organism>
<dbReference type="RefSeq" id="WP_181118048.1">
    <property type="nucleotide sequence ID" value="NZ_CP166095.2"/>
</dbReference>
<dbReference type="Gene3D" id="3.40.50.300">
    <property type="entry name" value="P-loop containing nucleotide triphosphate hydrolases"/>
    <property type="match status" value="1"/>
</dbReference>
<dbReference type="Proteomes" id="UP000835243">
    <property type="component" value="Chromosome"/>
</dbReference>
<dbReference type="EMBL" id="HG992341">
    <property type="protein sequence ID" value="CAE6791430.1"/>
    <property type="molecule type" value="Genomic_DNA"/>
</dbReference>
<dbReference type="InterPro" id="IPR027417">
    <property type="entry name" value="P-loop_NTPase"/>
</dbReference>
<dbReference type="EMBL" id="HG992341">
    <property type="protein sequence ID" value="CAE6791448.1"/>
    <property type="molecule type" value="Genomic_DNA"/>
</dbReference>
<protein>
    <submittedName>
        <fullName evidence="1">Uncharacterized protein</fullName>
    </submittedName>
</protein>
<name>A0A8D6YB56_9XANT</name>
<accession>A0A8D6YB56</accession>
<dbReference type="SUPFAM" id="SSF52540">
    <property type="entry name" value="P-loop containing nucleoside triphosphate hydrolases"/>
    <property type="match status" value="1"/>
</dbReference>
<sequence>MEKRSKLLSIEVKNIGCIGNDGATVELDDIVCLVGRNNAGKSTILNSYELAKAKRTFKSTDRHQHATDDQPSEVVLSVHIPEGIGNVPAKWKSEINGYLVVKSRWRWSPPEYKMQRQTWNPALDSPNGDWDPDEKAAGLDTVFGSRLPEPIRINSLDDAATEQDQLLNLALGPLAKELERSAKDPESKLAQAVSSIQKTVTAAAQEHMEHFQGIAGKVTTGFKGVFPQLGVNLDLNPSSPTLKFIEMLKSGSQLSVLDGTTRTSAAQQGTGARRALFWAILQVRNEMERDTATRNEYQKNLEKDLTALLKPKAKSAKGEPVINAQEKIDEIKALLAAHSEGAPIPKDEGDVAFPGYLLLIDEPTSPRF</sequence>
<proteinExistence type="predicted"/>
<dbReference type="AlphaFoldDB" id="A0A8D6YB56"/>